<gene>
    <name evidence="1" type="ORF">PHYPO_G00092790</name>
</gene>
<accession>A0A5N5LAJ2</accession>
<dbReference type="AlphaFoldDB" id="A0A5N5LAJ2"/>
<name>A0A5N5LAJ2_PANHP</name>
<protein>
    <submittedName>
        <fullName evidence="1">Uncharacterized protein</fullName>
    </submittedName>
</protein>
<keyword evidence="2" id="KW-1185">Reference proteome</keyword>
<evidence type="ECO:0000313" key="1">
    <source>
        <dbReference type="EMBL" id="KAB5539755.1"/>
    </source>
</evidence>
<organism evidence="1 2">
    <name type="scientific">Pangasianodon hypophthalmus</name>
    <name type="common">Striped catfish</name>
    <name type="synonym">Helicophagus hypophthalmus</name>
    <dbReference type="NCBI Taxonomy" id="310915"/>
    <lineage>
        <taxon>Eukaryota</taxon>
        <taxon>Metazoa</taxon>
        <taxon>Chordata</taxon>
        <taxon>Craniata</taxon>
        <taxon>Vertebrata</taxon>
        <taxon>Euteleostomi</taxon>
        <taxon>Actinopterygii</taxon>
        <taxon>Neopterygii</taxon>
        <taxon>Teleostei</taxon>
        <taxon>Ostariophysi</taxon>
        <taxon>Siluriformes</taxon>
        <taxon>Pangasiidae</taxon>
        <taxon>Pangasianodon</taxon>
    </lineage>
</organism>
<proteinExistence type="predicted"/>
<reference evidence="1 2" key="1">
    <citation type="submission" date="2019-06" db="EMBL/GenBank/DDBJ databases">
        <title>A chromosome-scale genome assembly of the striped catfish, Pangasianodon hypophthalmus.</title>
        <authorList>
            <person name="Wen M."/>
            <person name="Zahm M."/>
            <person name="Roques C."/>
            <person name="Cabau C."/>
            <person name="Klopp C."/>
            <person name="Donnadieu C."/>
            <person name="Jouanno E."/>
            <person name="Avarre J.-C."/>
            <person name="Campet M."/>
            <person name="Ha T.T.T."/>
            <person name="Dugue R."/>
            <person name="Lampietro C."/>
            <person name="Louis A."/>
            <person name="Herpin A."/>
            <person name="Echchiki A."/>
            <person name="Berthelot C."/>
            <person name="Parey E."/>
            <person name="Roest-Crollius H."/>
            <person name="Braasch I."/>
            <person name="Postlethwait J."/>
            <person name="Bobe J."/>
            <person name="Montfort J."/>
            <person name="Bouchez O."/>
            <person name="Begum T."/>
            <person name="Schartl M."/>
            <person name="Guiguen Y."/>
        </authorList>
    </citation>
    <scope>NUCLEOTIDE SEQUENCE [LARGE SCALE GENOMIC DNA]</scope>
    <source>
        <strain evidence="1 2">Indonesia</strain>
        <tissue evidence="1">Blood</tissue>
    </source>
</reference>
<evidence type="ECO:0000313" key="2">
    <source>
        <dbReference type="Proteomes" id="UP000327468"/>
    </source>
</evidence>
<dbReference type="Proteomes" id="UP000327468">
    <property type="component" value="Chromosome 19"/>
</dbReference>
<dbReference type="EMBL" id="VFJC01000020">
    <property type="protein sequence ID" value="KAB5539755.1"/>
    <property type="molecule type" value="Genomic_DNA"/>
</dbReference>
<sequence>MADEVDVVDIEGDECDADDGDLTRAMILQDQYFQSAWRTDPAVLPWTLDNSISDENREIIESMLLEEQYPYSK</sequence>
<comment type="caution">
    <text evidence="1">The sequence shown here is derived from an EMBL/GenBank/DDBJ whole genome shotgun (WGS) entry which is preliminary data.</text>
</comment>